<organism evidence="1">
    <name type="scientific">Rodentolepis nana</name>
    <name type="common">Dwarf tapeworm</name>
    <name type="synonym">Hymenolepis nana</name>
    <dbReference type="NCBI Taxonomy" id="102285"/>
    <lineage>
        <taxon>Eukaryota</taxon>
        <taxon>Metazoa</taxon>
        <taxon>Spiralia</taxon>
        <taxon>Lophotrochozoa</taxon>
        <taxon>Platyhelminthes</taxon>
        <taxon>Cestoda</taxon>
        <taxon>Eucestoda</taxon>
        <taxon>Cyclophyllidea</taxon>
        <taxon>Hymenolepididae</taxon>
        <taxon>Rodentolepis</taxon>
    </lineage>
</organism>
<reference evidence="1" key="1">
    <citation type="submission" date="2017-02" db="UniProtKB">
        <authorList>
            <consortium name="WormBaseParasite"/>
        </authorList>
    </citation>
    <scope>IDENTIFICATION</scope>
</reference>
<proteinExistence type="predicted"/>
<protein>
    <submittedName>
        <fullName evidence="1">NADH dehydrogenase subunit 1</fullName>
    </submittedName>
</protein>
<dbReference type="WBParaSite" id="HNAJ_0001337001-mRNA-1">
    <property type="protein sequence ID" value="HNAJ_0001337001-mRNA-1"/>
    <property type="gene ID" value="HNAJ_0001337001"/>
</dbReference>
<accession>A0A0R3TZS1</accession>
<sequence>LPLIPIFSKLNLSASLVFIPTLPPLEFVRFE</sequence>
<dbReference type="AlphaFoldDB" id="A0A0R3TZS1"/>
<name>A0A0R3TZS1_RODNA</name>
<evidence type="ECO:0000313" key="1">
    <source>
        <dbReference type="WBParaSite" id="HNAJ_0001337001-mRNA-1"/>
    </source>
</evidence>